<feature type="domain" description="RRM" evidence="4">
    <location>
        <begin position="233"/>
        <end position="315"/>
    </location>
</feature>
<dbReference type="SUPFAM" id="SSF54928">
    <property type="entry name" value="RNA-binding domain, RBD"/>
    <property type="match status" value="3"/>
</dbReference>
<evidence type="ECO:0000313" key="6">
    <source>
        <dbReference type="Proteomes" id="UP001489004"/>
    </source>
</evidence>
<dbReference type="Pfam" id="PF00076">
    <property type="entry name" value="RRM_1"/>
    <property type="match status" value="3"/>
</dbReference>
<dbReference type="InterPro" id="IPR012677">
    <property type="entry name" value="Nucleotide-bd_a/b_plait_sf"/>
</dbReference>
<accession>A0AAW1PWP5</accession>
<feature type="compositionally biased region" description="Low complexity" evidence="3">
    <location>
        <begin position="193"/>
        <end position="210"/>
    </location>
</feature>
<keyword evidence="6" id="KW-1185">Reference proteome</keyword>
<dbReference type="CDD" id="cd00590">
    <property type="entry name" value="RRM_SF"/>
    <property type="match status" value="1"/>
</dbReference>
<evidence type="ECO:0000256" key="1">
    <source>
        <dbReference type="ARBA" id="ARBA00022884"/>
    </source>
</evidence>
<evidence type="ECO:0000256" key="2">
    <source>
        <dbReference type="PROSITE-ProRule" id="PRU00176"/>
    </source>
</evidence>
<organism evidence="5 6">
    <name type="scientific">[Myrmecia] bisecta</name>
    <dbReference type="NCBI Taxonomy" id="41462"/>
    <lineage>
        <taxon>Eukaryota</taxon>
        <taxon>Viridiplantae</taxon>
        <taxon>Chlorophyta</taxon>
        <taxon>core chlorophytes</taxon>
        <taxon>Trebouxiophyceae</taxon>
        <taxon>Trebouxiales</taxon>
        <taxon>Trebouxiaceae</taxon>
        <taxon>Myrmecia</taxon>
    </lineage>
</organism>
<dbReference type="SMART" id="SM00360">
    <property type="entry name" value="RRM"/>
    <property type="match status" value="3"/>
</dbReference>
<dbReference type="PROSITE" id="PS50102">
    <property type="entry name" value="RRM"/>
    <property type="match status" value="3"/>
</dbReference>
<gene>
    <name evidence="5" type="ORF">WJX72_004657</name>
</gene>
<dbReference type="InterPro" id="IPR035979">
    <property type="entry name" value="RBD_domain_sf"/>
</dbReference>
<dbReference type="Gene3D" id="3.30.70.330">
    <property type="match status" value="3"/>
</dbReference>
<dbReference type="AlphaFoldDB" id="A0AAW1PWP5"/>
<evidence type="ECO:0000313" key="5">
    <source>
        <dbReference type="EMBL" id="KAK9814368.1"/>
    </source>
</evidence>
<keyword evidence="1 2" id="KW-0694">RNA-binding</keyword>
<feature type="domain" description="RRM" evidence="4">
    <location>
        <begin position="317"/>
        <end position="399"/>
    </location>
</feature>
<feature type="region of interest" description="Disordered" evidence="3">
    <location>
        <begin position="96"/>
        <end position="229"/>
    </location>
</feature>
<dbReference type="Proteomes" id="UP001489004">
    <property type="component" value="Unassembled WGS sequence"/>
</dbReference>
<feature type="domain" description="RRM" evidence="4">
    <location>
        <begin position="412"/>
        <end position="496"/>
    </location>
</feature>
<dbReference type="GO" id="GO:0003723">
    <property type="term" value="F:RNA binding"/>
    <property type="evidence" value="ECO:0007669"/>
    <property type="project" value="UniProtKB-UniRule"/>
</dbReference>
<reference evidence="5 6" key="1">
    <citation type="journal article" date="2024" name="Nat. Commun.">
        <title>Phylogenomics reveals the evolutionary origins of lichenization in chlorophyte algae.</title>
        <authorList>
            <person name="Puginier C."/>
            <person name="Libourel C."/>
            <person name="Otte J."/>
            <person name="Skaloud P."/>
            <person name="Haon M."/>
            <person name="Grisel S."/>
            <person name="Petersen M."/>
            <person name="Berrin J.G."/>
            <person name="Delaux P.M."/>
            <person name="Dal Grande F."/>
            <person name="Keller J."/>
        </authorList>
    </citation>
    <scope>NUCLEOTIDE SEQUENCE [LARGE SCALE GENOMIC DNA]</scope>
    <source>
        <strain evidence="5 6">SAG 2043</strain>
    </source>
</reference>
<dbReference type="EMBL" id="JALJOR010000007">
    <property type="protein sequence ID" value="KAK9814368.1"/>
    <property type="molecule type" value="Genomic_DNA"/>
</dbReference>
<feature type="compositionally biased region" description="Low complexity" evidence="3">
    <location>
        <begin position="106"/>
        <end position="181"/>
    </location>
</feature>
<dbReference type="PANTHER" id="PTHR21245">
    <property type="entry name" value="HETEROGENEOUS NUCLEAR RIBONUCLEOPROTEIN"/>
    <property type="match status" value="1"/>
</dbReference>
<name>A0AAW1PWP5_9CHLO</name>
<proteinExistence type="predicted"/>
<protein>
    <recommendedName>
        <fullName evidence="4">RRM domain-containing protein</fullName>
    </recommendedName>
</protein>
<comment type="caution">
    <text evidence="5">The sequence shown here is derived from an EMBL/GenBank/DDBJ whole genome shotgun (WGS) entry which is preliminary data.</text>
</comment>
<sequence>MINKSRVCLFVTATASGLSRFQLQGPGLGPAEGQRWSHRRPLSPVRVCVATGPPFPQEGAVFTLCRCGGGSKQGSLASPEDSKVCNMSAENNHQEEAVDYGEEEQAPAADAAADGKGDAGVAEAAPEAAPEAAVAASAAADPPAEAEMTEAPAEAETTAAPSEAEMVDAPTEAPAEAAVADAEGKPAEGGAAGATAETATASGAEAAANGVSHEQGAKAAGETDPMSLPPHGCEVFVGGVPREATEAQLKKFAEQTGEVFGCTLLTDPGNSQQNRGYGFVNYKALPSATAAMETLTGKEMEEFPGHTLRVMPSQSKNKVYLGNIPKTMSKEELKAALDAHVKGITEMEVLMSKEFEGQNRGFCFVEFYNHACALQAKKVLSQPSFRLGERQLTVDWAEPRRDDVQPQTEPIKSVYIGNLPDEVSEDKLKEAFSAIGEVVKIVIPSGKEGTGRKTREYGFLHFAEAASATKAVEDFGKGEFKPELDGIALTVKMAKPQVLPAGPGQGFGGRGGYGMQSGRGGYGGRSGRGYGGYDGGYGGGYGGGGYGGGYGYDAGGYGYDQGQYGGYGYDASGYAAQGMQMMPMLMPNGQVGYVLQGRGGYAPGGQQRYRPY</sequence>
<dbReference type="InterPro" id="IPR000504">
    <property type="entry name" value="RRM_dom"/>
</dbReference>
<evidence type="ECO:0000256" key="3">
    <source>
        <dbReference type="SAM" id="MobiDB-lite"/>
    </source>
</evidence>
<evidence type="ECO:0000259" key="4">
    <source>
        <dbReference type="PROSITE" id="PS50102"/>
    </source>
</evidence>